<reference evidence="2" key="1">
    <citation type="submission" date="2014-08" db="EMBL/GenBank/DDBJ databases">
        <authorList>
            <person name="Moulin L."/>
        </authorList>
    </citation>
    <scope>NUCLEOTIDE SEQUENCE [LARGE SCALE GENOMIC DNA]</scope>
</reference>
<protein>
    <submittedName>
        <fullName evidence="1">Uncharacterized protein</fullName>
    </submittedName>
</protein>
<dbReference type="Proteomes" id="UP000045285">
    <property type="component" value="Unassembled WGS sequence"/>
</dbReference>
<evidence type="ECO:0000313" key="1">
    <source>
        <dbReference type="EMBL" id="CDX18443.1"/>
    </source>
</evidence>
<organism evidence="1 2">
    <name type="scientific">Mesorhizobium plurifarium</name>
    <dbReference type="NCBI Taxonomy" id="69974"/>
    <lineage>
        <taxon>Bacteria</taxon>
        <taxon>Pseudomonadati</taxon>
        <taxon>Pseudomonadota</taxon>
        <taxon>Alphaproteobacteria</taxon>
        <taxon>Hyphomicrobiales</taxon>
        <taxon>Phyllobacteriaceae</taxon>
        <taxon>Mesorhizobium</taxon>
    </lineage>
</organism>
<evidence type="ECO:0000313" key="2">
    <source>
        <dbReference type="Proteomes" id="UP000045285"/>
    </source>
</evidence>
<sequence>MRQGMISLGCTSRFKIPIYHAIVRFEPAGAYHRRPVPLRLLERCPPKAVTSSNLVGCAIFIT</sequence>
<dbReference type="EMBL" id="CCMZ01000020">
    <property type="protein sequence ID" value="CDX18443.1"/>
    <property type="molecule type" value="Genomic_DNA"/>
</dbReference>
<dbReference type="AlphaFoldDB" id="A0A090DPL9"/>
<proteinExistence type="predicted"/>
<accession>A0A090DPL9</accession>
<keyword evidence="2" id="KW-1185">Reference proteome</keyword>
<gene>
    <name evidence="1" type="ORF">MPL3356_270109</name>
</gene>
<name>A0A090DPL9_MESPL</name>